<dbReference type="Pfam" id="PF04054">
    <property type="entry name" value="Not1"/>
    <property type="match status" value="1"/>
</dbReference>
<reference evidence="4" key="1">
    <citation type="submission" date="2020-09" db="EMBL/GenBank/DDBJ databases">
        <authorList>
            <person name="Kikuchi T."/>
        </authorList>
    </citation>
    <scope>NUCLEOTIDE SEQUENCE</scope>
    <source>
        <strain evidence="4">SH1</strain>
    </source>
</reference>
<dbReference type="GO" id="GO:0030015">
    <property type="term" value="C:CCR4-NOT core complex"/>
    <property type="evidence" value="ECO:0007669"/>
    <property type="project" value="InterPro"/>
</dbReference>
<name>A0A811LA65_9BILA</name>
<dbReference type="Gene3D" id="1.25.40.800">
    <property type="match status" value="1"/>
</dbReference>
<dbReference type="AlphaFoldDB" id="A0A811LA65"/>
<evidence type="ECO:0000259" key="3">
    <source>
        <dbReference type="Pfam" id="PF16415"/>
    </source>
</evidence>
<dbReference type="Pfam" id="PF16415">
    <property type="entry name" value="CNOT1_CAF1_bind"/>
    <property type="match status" value="1"/>
</dbReference>
<evidence type="ECO:0000256" key="1">
    <source>
        <dbReference type="SAM" id="MobiDB-lite"/>
    </source>
</evidence>
<evidence type="ECO:0000313" key="4">
    <source>
        <dbReference type="EMBL" id="CAD5224053.1"/>
    </source>
</evidence>
<feature type="region of interest" description="Disordered" evidence="1">
    <location>
        <begin position="204"/>
        <end position="224"/>
    </location>
</feature>
<keyword evidence="5" id="KW-1185">Reference proteome</keyword>
<evidence type="ECO:0000259" key="2">
    <source>
        <dbReference type="Pfam" id="PF04054"/>
    </source>
</evidence>
<dbReference type="Gene3D" id="1.25.40.790">
    <property type="match status" value="1"/>
</dbReference>
<dbReference type="GO" id="GO:0060090">
    <property type="term" value="F:molecular adaptor activity"/>
    <property type="evidence" value="ECO:0007669"/>
    <property type="project" value="TreeGrafter"/>
</dbReference>
<accession>A0A811LA65</accession>
<organism evidence="4 5">
    <name type="scientific">Bursaphelenchus okinawaensis</name>
    <dbReference type="NCBI Taxonomy" id="465554"/>
    <lineage>
        <taxon>Eukaryota</taxon>
        <taxon>Metazoa</taxon>
        <taxon>Ecdysozoa</taxon>
        <taxon>Nematoda</taxon>
        <taxon>Chromadorea</taxon>
        <taxon>Rhabditida</taxon>
        <taxon>Tylenchina</taxon>
        <taxon>Tylenchomorpha</taxon>
        <taxon>Aphelenchoidea</taxon>
        <taxon>Aphelenchoididae</taxon>
        <taxon>Bursaphelenchus</taxon>
    </lineage>
</organism>
<dbReference type="Gene3D" id="1.25.40.180">
    <property type="match status" value="1"/>
</dbReference>
<dbReference type="PANTHER" id="PTHR13162:SF8">
    <property type="entry name" value="CCR4-NOT TRANSCRIPTION COMPLEX SUBUNIT 1"/>
    <property type="match status" value="1"/>
</dbReference>
<dbReference type="InterPro" id="IPR040398">
    <property type="entry name" value="Not1"/>
</dbReference>
<dbReference type="OrthoDB" id="1933107at2759"/>
<dbReference type="Proteomes" id="UP000783686">
    <property type="component" value="Unassembled WGS sequence"/>
</dbReference>
<dbReference type="InterPro" id="IPR007196">
    <property type="entry name" value="CCR4-Not_Not1_C"/>
</dbReference>
<feature type="domain" description="CCR4-NOT transcription complex subunit 1 CAF1-binding" evidence="3">
    <location>
        <begin position="2"/>
        <end position="205"/>
    </location>
</feature>
<dbReference type="GO" id="GO:0017148">
    <property type="term" value="P:negative regulation of translation"/>
    <property type="evidence" value="ECO:0007669"/>
    <property type="project" value="InterPro"/>
</dbReference>
<feature type="domain" description="CCR4-Not complex component Not1 C-terminal" evidence="2">
    <location>
        <begin position="827"/>
        <end position="1175"/>
    </location>
</feature>
<dbReference type="EMBL" id="CAJFDH010000005">
    <property type="protein sequence ID" value="CAD5224053.1"/>
    <property type="molecule type" value="Genomic_DNA"/>
</dbReference>
<gene>
    <name evidence="4" type="ORF">BOKJ2_LOCUS10823</name>
</gene>
<proteinExistence type="predicted"/>
<dbReference type="EMBL" id="CAJFCW020000005">
    <property type="protein sequence ID" value="CAG9119506.1"/>
    <property type="molecule type" value="Genomic_DNA"/>
</dbReference>
<dbReference type="InterPro" id="IPR032191">
    <property type="entry name" value="CNOT1_CAF1_bind"/>
</dbReference>
<sequence length="1209" mass="138551">MSEDLSENLSFFLNNLTEDNVEQTAEYLKELSATFNEETEKWLALFLIRRRVAAEANHVGLYVRLSRLIESLTFQASLLTVTVKYAKQLMDGAPTAANQKPRDILRNLGTFLGMLTWGNDIDIPESLLDLHELLKDAEREGQEKIEKVLPFVVNVLKSCKTSKVFKPNHKRIAPIFVTLKGIHALDDMKMTLCFEIESLFEELRAPTPPPSTPNSSSTTSPEHIRDMTGMADVSHQNFFNQGLYQQAPPLFAQFQQQVMENPMVLQALMNPAYLQQTQMQSELFKNLHIPGGLPKQGMMPSIPEHQLPISQPQYQHSHYQVEHPPMFKGSMDVSSIENGSFNSSKATDDYEAFRNNEEMKIWDPNPTMFQEANAFVAKDNKLVWQLLDAIDFTCSPVFQLYNTAKGRVIESIYGYLTDVEKMLAPILKRLCESLTFSAASIMHRDFAFDSLNDIATLKSINRSVYKALLFALYYRKNSNDEAYSHLRRTMEHAIGRAMEESAIVQRAAPNELKWTMEMSARQFAHANSRVVGTFICEVLERFSQELGDLQFSQYVEERKNNPNRVGLGRFAYNPTTKADVDSKLPESLRFNNKEDYSKVFAEFEALSATLKANLMNSLKNMDSKVFNDVQKEDVMGTKVAPRPSSFSRSGYVPVQEHSDLKFDKKPVDAFRSEVLVIFREWCVSSKSAEPARKDCFHKIVEYVYSMNLLTNMNDIGRFFEICLVVCIDLSEHLENEVQSKERPERQLQLNRQLYNHVKALVLLVDALAEEQERRDHTRTRFVAQFINVVIKSHVKKFAEWQNPSKLRNAVFYHTYYWLVTTQTMPHAQKHLRDFVDIFVTAIQSISPLNLPAFVYSYLSIIAHPQLMRTILKSTELDDAKSANFYMMLLKPLLEHHKKLFESMDDICQPAVHHLNKGLSRLFVYLQHDFPRFFSRKFNVIVKTIPLLCIHLRNLVLGASPVDVTGVESNIGFERCCMKNSEMNDLPDIHSELLHMAPEDVKKLIAAAVTEKNNPQFVALFMDAFKDGTTNGRMYNYSKLIDFLTCFGAVSVEEAKYAKVGISLMIVSNNKMVKILQQVLNLMDNEGIHAFLNATFDQLRYPNAHTAFFCGFLLVLFETGKENVKEIMARIMFERILTFPPYPFGLKLLLSELFTNESYGFFANKFIHSSPMIEKLCLEAASLVEVGPSELTQTPSYPCYVESPQYNFFE</sequence>
<protein>
    <recommendedName>
        <fullName evidence="6">Not1 domain-containing protein</fullName>
    </recommendedName>
</protein>
<dbReference type="PANTHER" id="PTHR13162">
    <property type="entry name" value="CCR4-NOT TRANSCRIPTION COMPLEX"/>
    <property type="match status" value="1"/>
</dbReference>
<dbReference type="GO" id="GO:0000932">
    <property type="term" value="C:P-body"/>
    <property type="evidence" value="ECO:0007669"/>
    <property type="project" value="TreeGrafter"/>
</dbReference>
<dbReference type="Proteomes" id="UP000614601">
    <property type="component" value="Unassembled WGS sequence"/>
</dbReference>
<evidence type="ECO:0000313" key="5">
    <source>
        <dbReference type="Proteomes" id="UP000614601"/>
    </source>
</evidence>
<comment type="caution">
    <text evidence="4">The sequence shown here is derived from an EMBL/GenBank/DDBJ whole genome shotgun (WGS) entry which is preliminary data.</text>
</comment>
<dbReference type="GO" id="GO:0000288">
    <property type="term" value="P:nuclear-transcribed mRNA catabolic process, deadenylation-dependent decay"/>
    <property type="evidence" value="ECO:0007669"/>
    <property type="project" value="TreeGrafter"/>
</dbReference>
<evidence type="ECO:0008006" key="6">
    <source>
        <dbReference type="Google" id="ProtNLM"/>
    </source>
</evidence>